<dbReference type="AlphaFoldDB" id="A0A239V9M6"/>
<dbReference type="EMBL" id="LT906453">
    <property type="protein sequence ID" value="SNV18911.1"/>
    <property type="molecule type" value="Genomic_DNA"/>
</dbReference>
<dbReference type="InterPro" id="IPR029479">
    <property type="entry name" value="Nitroreductase"/>
</dbReference>
<evidence type="ECO:0000256" key="3">
    <source>
        <dbReference type="ARBA" id="ARBA00011991"/>
    </source>
</evidence>
<comment type="pathway">
    <text evidence="1">Nucleoside biosynthesis; alpha-ribazole biosynthesis; alpha-ribazole from 5,6-dimethylbenzimidazole: step 1/2.</text>
</comment>
<dbReference type="InterPro" id="IPR023195">
    <property type="entry name" value="Nict_dMeBzImd_PRibTrfase_N"/>
</dbReference>
<dbReference type="RefSeq" id="WP_028327512.1">
    <property type="nucleotide sequence ID" value="NZ_LT906453.1"/>
</dbReference>
<dbReference type="CDD" id="cd02439">
    <property type="entry name" value="DMB-PRT_CobT"/>
    <property type="match status" value="1"/>
</dbReference>
<feature type="domain" description="Nitroreductase" evidence="11">
    <location>
        <begin position="55"/>
        <end position="221"/>
    </location>
</feature>
<dbReference type="Proteomes" id="UP000242637">
    <property type="component" value="Chromosome 1"/>
</dbReference>
<evidence type="ECO:0000256" key="5">
    <source>
        <dbReference type="ARBA" id="ARBA00022573"/>
    </source>
</evidence>
<evidence type="ECO:0000256" key="4">
    <source>
        <dbReference type="ARBA" id="ARBA00015486"/>
    </source>
</evidence>
<dbReference type="Gene3D" id="1.10.1610.10">
    <property type="match status" value="1"/>
</dbReference>
<evidence type="ECO:0000256" key="2">
    <source>
        <dbReference type="ARBA" id="ARBA00007110"/>
    </source>
</evidence>
<dbReference type="STRING" id="1121387.GCA_000429885_01670"/>
<evidence type="ECO:0000313" key="12">
    <source>
        <dbReference type="EMBL" id="SNV18911.1"/>
    </source>
</evidence>
<dbReference type="InterPro" id="IPR003200">
    <property type="entry name" value="Nict_dMeBzImd_PRibTrfase"/>
</dbReference>
<evidence type="ECO:0000259" key="11">
    <source>
        <dbReference type="Pfam" id="PF00881"/>
    </source>
</evidence>
<dbReference type="Pfam" id="PF02277">
    <property type="entry name" value="DBI_PRT"/>
    <property type="match status" value="1"/>
</dbReference>
<evidence type="ECO:0000256" key="10">
    <source>
        <dbReference type="SAM" id="MobiDB-lite"/>
    </source>
</evidence>
<evidence type="ECO:0000256" key="6">
    <source>
        <dbReference type="ARBA" id="ARBA00022676"/>
    </source>
</evidence>
<dbReference type="KEGG" id="dco:SAMEA4475696_0571"/>
<name>A0A239V9M6_9MICO</name>
<dbReference type="Gene3D" id="3.40.50.10210">
    <property type="match status" value="1"/>
</dbReference>
<evidence type="ECO:0000256" key="7">
    <source>
        <dbReference type="ARBA" id="ARBA00022679"/>
    </source>
</evidence>
<gene>
    <name evidence="12" type="primary">cobT</name>
    <name evidence="12" type="ORF">SAMEA4475696_00571</name>
</gene>
<keyword evidence="6 12" id="KW-0328">Glycosyltransferase</keyword>
<dbReference type="SUPFAM" id="SSF55469">
    <property type="entry name" value="FMN-dependent nitroreductase-like"/>
    <property type="match status" value="1"/>
</dbReference>
<dbReference type="GO" id="GO:0009236">
    <property type="term" value="P:cobalamin biosynthetic process"/>
    <property type="evidence" value="ECO:0007669"/>
    <property type="project" value="UniProtKB-KW"/>
</dbReference>
<dbReference type="PANTHER" id="PTHR43463">
    <property type="entry name" value="NICOTINATE-NUCLEOTIDE--DIMETHYLBENZIMIDAZOLE PHOSPHORIBOSYLTRANSFERASE"/>
    <property type="match status" value="1"/>
</dbReference>
<keyword evidence="5" id="KW-0169">Cobalamin biosynthesis</keyword>
<dbReference type="Gene3D" id="3.40.109.10">
    <property type="entry name" value="NADH Oxidase"/>
    <property type="match status" value="1"/>
</dbReference>
<evidence type="ECO:0000313" key="13">
    <source>
        <dbReference type="Proteomes" id="UP000242637"/>
    </source>
</evidence>
<sequence>MTQPRNTPPQTSTTDHLWERPVPNIGDTSSAAQRAETLNGWAYPTSAQAALRDIITSRRDVRRFRPDPLPEDLIQYILESAHLGPSVGHSQPWRFIIVTDPSTRDHAALMAERAKIAQAQNMTTDRGSQLLDLKVEGIREAPIGIIVACDRRAPAPGVLGRATFPDADLWSCAAAMQNMWLTARAAGLGMGWVTLFQPDELAQLVDLPQNVEPLGWLCIGWPDELPPSPGLERRAWSKRLPLEPLIMRERWNGSTPAPTSHLHAPDQNAHVATYDEADLLLTAPGSLGKLDIAINKIITAGRINFTTATLVTACADHPVHDLGVTAFPNSITRVVAEAGIAGKAVGTTMAAANGFDSIIIDCGVGTSSDSSPLTAADHIHRPTGPRGDIMHTDALTPLDVDMLITAGRTHGNTLADQGLVLLGEVGLGNTTIAAALTAATIGIPAHKAVGLGTASDTAMLERKTHVVRAALERIGLPEGKKAPASITSAELLTHLGGGEFAYLYGLILGTAEKSGIVVLDGLATSIPALLATREEPGVAAYLVAGQASREFSHQAVLQELGLEALIDARFRAGEGVGAILGATMLLTGLTVRRDSARTA</sequence>
<evidence type="ECO:0000256" key="9">
    <source>
        <dbReference type="ARBA" id="ARBA00047340"/>
    </source>
</evidence>
<feature type="region of interest" description="Disordered" evidence="10">
    <location>
        <begin position="1"/>
        <end position="24"/>
    </location>
</feature>
<keyword evidence="13" id="KW-1185">Reference proteome</keyword>
<feature type="compositionally biased region" description="Polar residues" evidence="10">
    <location>
        <begin position="1"/>
        <end position="15"/>
    </location>
</feature>
<accession>A0A239V9M6</accession>
<protein>
    <recommendedName>
        <fullName evidence="4">Nicotinate-nucleotide--dimethylbenzimidazole phosphoribosyltransferase</fullName>
        <ecNumber evidence="3">2.4.2.21</ecNumber>
    </recommendedName>
    <alternativeName>
        <fullName evidence="8">N(1)-alpha-phosphoribosyltransferase</fullName>
    </alternativeName>
</protein>
<dbReference type="GeneID" id="63458847"/>
<proteinExistence type="inferred from homology"/>
<dbReference type="Pfam" id="PF00881">
    <property type="entry name" value="Nitroreductase"/>
    <property type="match status" value="1"/>
</dbReference>
<dbReference type="GO" id="GO:0008939">
    <property type="term" value="F:nicotinate-nucleotide-dimethylbenzimidazole phosphoribosyltransferase activity"/>
    <property type="evidence" value="ECO:0007669"/>
    <property type="project" value="UniProtKB-EC"/>
</dbReference>
<dbReference type="InterPro" id="IPR000415">
    <property type="entry name" value="Nitroreductase-like"/>
</dbReference>
<dbReference type="UniPathway" id="UPA00061">
    <property type="reaction ID" value="UER00516"/>
</dbReference>
<dbReference type="SUPFAM" id="SSF52733">
    <property type="entry name" value="Nicotinate mononucleotide:5,6-dimethylbenzimidazole phosphoribosyltransferase (CobT)"/>
    <property type="match status" value="1"/>
</dbReference>
<dbReference type="InterPro" id="IPR036087">
    <property type="entry name" value="Nict_dMeBzImd_PRibTrfase_sf"/>
</dbReference>
<dbReference type="InterPro" id="IPR012825">
    <property type="entry name" value="BluB"/>
</dbReference>
<reference evidence="12 13" key="1">
    <citation type="submission" date="2017-06" db="EMBL/GenBank/DDBJ databases">
        <authorList>
            <consortium name="Pathogen Informatics"/>
        </authorList>
    </citation>
    <scope>NUCLEOTIDE SEQUENCE [LARGE SCALE GENOMIC DNA]</scope>
    <source>
        <strain evidence="12 13">NCTC13039</strain>
    </source>
</reference>
<keyword evidence="7 12" id="KW-0808">Transferase</keyword>
<evidence type="ECO:0000256" key="1">
    <source>
        <dbReference type="ARBA" id="ARBA00005049"/>
    </source>
</evidence>
<comment type="catalytic activity">
    <reaction evidence="9">
        <text>5,6-dimethylbenzimidazole + nicotinate beta-D-ribonucleotide = alpha-ribazole 5'-phosphate + nicotinate + H(+)</text>
        <dbReference type="Rhea" id="RHEA:11196"/>
        <dbReference type="ChEBI" id="CHEBI:15378"/>
        <dbReference type="ChEBI" id="CHEBI:15890"/>
        <dbReference type="ChEBI" id="CHEBI:32544"/>
        <dbReference type="ChEBI" id="CHEBI:57502"/>
        <dbReference type="ChEBI" id="CHEBI:57918"/>
        <dbReference type="EC" id="2.4.2.21"/>
    </reaction>
</comment>
<dbReference type="GO" id="GO:0016491">
    <property type="term" value="F:oxidoreductase activity"/>
    <property type="evidence" value="ECO:0007669"/>
    <property type="project" value="InterPro"/>
</dbReference>
<dbReference type="OrthoDB" id="9773807at2"/>
<evidence type="ECO:0000256" key="8">
    <source>
        <dbReference type="ARBA" id="ARBA00030686"/>
    </source>
</evidence>
<dbReference type="NCBIfam" id="TIGR02476">
    <property type="entry name" value="BluB"/>
    <property type="match status" value="1"/>
</dbReference>
<organism evidence="12 13">
    <name type="scientific">Dermatophilus congolensis</name>
    <dbReference type="NCBI Taxonomy" id="1863"/>
    <lineage>
        <taxon>Bacteria</taxon>
        <taxon>Bacillati</taxon>
        <taxon>Actinomycetota</taxon>
        <taxon>Actinomycetes</taxon>
        <taxon>Micrococcales</taxon>
        <taxon>Dermatophilaceae</taxon>
        <taxon>Dermatophilus</taxon>
    </lineage>
</organism>
<comment type="similarity">
    <text evidence="2">Belongs to the CobT family.</text>
</comment>
<dbReference type="PANTHER" id="PTHR43463:SF1">
    <property type="entry name" value="NICOTINATE-NUCLEOTIDE--DIMETHYLBENZIMIDAZOLE PHOSPHORIBOSYLTRANSFERASE"/>
    <property type="match status" value="1"/>
</dbReference>
<dbReference type="EC" id="2.4.2.21" evidence="3"/>